<dbReference type="OrthoDB" id="73890at2759"/>
<dbReference type="EC" id="2.1.1.77" evidence="3"/>
<evidence type="ECO:0000256" key="4">
    <source>
        <dbReference type="ARBA" id="ARBA00022490"/>
    </source>
</evidence>
<evidence type="ECO:0000256" key="1">
    <source>
        <dbReference type="ARBA" id="ARBA00004496"/>
    </source>
</evidence>
<dbReference type="EMBL" id="JACAZF010000011">
    <property type="protein sequence ID" value="KAF7292777.1"/>
    <property type="molecule type" value="Genomic_DNA"/>
</dbReference>
<dbReference type="Pfam" id="PF01135">
    <property type="entry name" value="PCMT"/>
    <property type="match status" value="1"/>
</dbReference>
<evidence type="ECO:0000313" key="8">
    <source>
        <dbReference type="EMBL" id="KAF7292777.1"/>
    </source>
</evidence>
<dbReference type="PROSITE" id="PS01279">
    <property type="entry name" value="PCMT"/>
    <property type="match status" value="1"/>
</dbReference>
<reference evidence="8" key="1">
    <citation type="submission" date="2020-05" db="EMBL/GenBank/DDBJ databases">
        <title>Mycena genomes resolve the evolution of fungal bioluminescence.</title>
        <authorList>
            <person name="Tsai I.J."/>
        </authorList>
    </citation>
    <scope>NUCLEOTIDE SEQUENCE</scope>
    <source>
        <strain evidence="8">171206Taipei</strain>
    </source>
</reference>
<evidence type="ECO:0000256" key="5">
    <source>
        <dbReference type="ARBA" id="ARBA00022603"/>
    </source>
</evidence>
<evidence type="ECO:0000256" key="7">
    <source>
        <dbReference type="ARBA" id="ARBA00022691"/>
    </source>
</evidence>
<comment type="similarity">
    <text evidence="2">Belongs to the methyltransferase superfamily. L-isoaspartyl/D-aspartyl protein methyltransferase family.</text>
</comment>
<dbReference type="SUPFAM" id="SSF53335">
    <property type="entry name" value="S-adenosyl-L-methionine-dependent methyltransferases"/>
    <property type="match status" value="1"/>
</dbReference>
<dbReference type="RefSeq" id="XP_037215205.1">
    <property type="nucleotide sequence ID" value="XM_037368279.1"/>
</dbReference>
<dbReference type="GO" id="GO:0032259">
    <property type="term" value="P:methylation"/>
    <property type="evidence" value="ECO:0007669"/>
    <property type="project" value="UniProtKB-KW"/>
</dbReference>
<dbReference type="Gene3D" id="3.40.50.150">
    <property type="entry name" value="Vaccinia Virus protein VP39"/>
    <property type="match status" value="1"/>
</dbReference>
<comment type="caution">
    <text evidence="8">The sequence shown here is derived from an EMBL/GenBank/DDBJ whole genome shotgun (WGS) entry which is preliminary data.</text>
</comment>
<dbReference type="AlphaFoldDB" id="A0A8H6S5H0"/>
<dbReference type="InterPro" id="IPR029063">
    <property type="entry name" value="SAM-dependent_MTases_sf"/>
</dbReference>
<sequence>MAWRCSGKTNVELVDNLIKSQILQISSEASLLRISQAMKAVDRAHFVQNTADAYLDSPQAIGHGATISAPHMHAYAVDHLLPFLRPGSRVLDVGSGSGYLAAVLHHLVTTYAASGPTDQSATATATGKVVGIDHIPELVDWSLANLRKDERSRRAVEQQEIQMISGDGRLGYPNEGPYDAIHLATPGRMFIPVGTLSQHIYQVDKDANGNVTKTKIMAVNYVPLTDRDKQTPW</sequence>
<dbReference type="GO" id="GO:0004719">
    <property type="term" value="F:protein-L-isoaspartate (D-aspartate) O-methyltransferase activity"/>
    <property type="evidence" value="ECO:0007669"/>
    <property type="project" value="UniProtKB-EC"/>
</dbReference>
<keyword evidence="6 8" id="KW-0808">Transferase</keyword>
<keyword evidence="9" id="KW-1185">Reference proteome</keyword>
<keyword evidence="5 8" id="KW-0489">Methyltransferase</keyword>
<dbReference type="PANTHER" id="PTHR11579">
    <property type="entry name" value="PROTEIN-L-ISOASPARTATE O-METHYLTRANSFERASE"/>
    <property type="match status" value="1"/>
</dbReference>
<dbReference type="Proteomes" id="UP000636479">
    <property type="component" value="Unassembled WGS sequence"/>
</dbReference>
<evidence type="ECO:0000313" key="9">
    <source>
        <dbReference type="Proteomes" id="UP000636479"/>
    </source>
</evidence>
<dbReference type="GeneID" id="59350795"/>
<evidence type="ECO:0000256" key="3">
    <source>
        <dbReference type="ARBA" id="ARBA00011890"/>
    </source>
</evidence>
<gene>
    <name evidence="8" type="ORF">MIND_01176400</name>
</gene>
<keyword evidence="7" id="KW-0949">S-adenosyl-L-methionine</keyword>
<dbReference type="PANTHER" id="PTHR11579:SF0">
    <property type="entry name" value="PROTEIN-L-ISOASPARTATE(D-ASPARTATE) O-METHYLTRANSFERASE"/>
    <property type="match status" value="1"/>
</dbReference>
<protein>
    <recommendedName>
        <fullName evidence="3">protein-L-isoaspartate(D-aspartate) O-methyltransferase</fullName>
        <ecNumber evidence="3">2.1.1.77</ecNumber>
    </recommendedName>
</protein>
<proteinExistence type="inferred from homology"/>
<evidence type="ECO:0000256" key="2">
    <source>
        <dbReference type="ARBA" id="ARBA00005369"/>
    </source>
</evidence>
<dbReference type="InterPro" id="IPR000682">
    <property type="entry name" value="PCMT"/>
</dbReference>
<comment type="subcellular location">
    <subcellularLocation>
        <location evidence="1">Cytoplasm</location>
    </subcellularLocation>
</comment>
<keyword evidence="4" id="KW-0963">Cytoplasm</keyword>
<evidence type="ECO:0000256" key="6">
    <source>
        <dbReference type="ARBA" id="ARBA00022679"/>
    </source>
</evidence>
<name>A0A8H6S5H0_9AGAR</name>
<organism evidence="8 9">
    <name type="scientific">Mycena indigotica</name>
    <dbReference type="NCBI Taxonomy" id="2126181"/>
    <lineage>
        <taxon>Eukaryota</taxon>
        <taxon>Fungi</taxon>
        <taxon>Dikarya</taxon>
        <taxon>Basidiomycota</taxon>
        <taxon>Agaricomycotina</taxon>
        <taxon>Agaricomycetes</taxon>
        <taxon>Agaricomycetidae</taxon>
        <taxon>Agaricales</taxon>
        <taxon>Marasmiineae</taxon>
        <taxon>Mycenaceae</taxon>
        <taxon>Mycena</taxon>
    </lineage>
</organism>
<accession>A0A8H6S5H0</accession>
<dbReference type="GO" id="GO:0005737">
    <property type="term" value="C:cytoplasm"/>
    <property type="evidence" value="ECO:0007669"/>
    <property type="project" value="UniProtKB-SubCell"/>
</dbReference>